<organism evidence="5 6">
    <name type="scientific">Hymenobacter edaphi</name>
    <dbReference type="NCBI Taxonomy" id="2211146"/>
    <lineage>
        <taxon>Bacteria</taxon>
        <taxon>Pseudomonadati</taxon>
        <taxon>Bacteroidota</taxon>
        <taxon>Cytophagia</taxon>
        <taxon>Cytophagales</taxon>
        <taxon>Hymenobacteraceae</taxon>
        <taxon>Hymenobacter</taxon>
    </lineage>
</organism>
<evidence type="ECO:0000259" key="4">
    <source>
        <dbReference type="PROSITE" id="PS01124"/>
    </source>
</evidence>
<dbReference type="GO" id="GO:0043565">
    <property type="term" value="F:sequence-specific DNA binding"/>
    <property type="evidence" value="ECO:0007669"/>
    <property type="project" value="InterPro"/>
</dbReference>
<dbReference type="AlphaFoldDB" id="A0A328BEH0"/>
<keyword evidence="6" id="KW-1185">Reference proteome</keyword>
<dbReference type="Pfam" id="PF12833">
    <property type="entry name" value="HTH_18"/>
    <property type="match status" value="1"/>
</dbReference>
<dbReference type="SUPFAM" id="SSF51215">
    <property type="entry name" value="Regulatory protein AraC"/>
    <property type="match status" value="1"/>
</dbReference>
<dbReference type="PROSITE" id="PS01124">
    <property type="entry name" value="HTH_ARAC_FAMILY_2"/>
    <property type="match status" value="1"/>
</dbReference>
<name>A0A328BEH0_9BACT</name>
<dbReference type="Pfam" id="PF02311">
    <property type="entry name" value="AraC_binding"/>
    <property type="match status" value="1"/>
</dbReference>
<evidence type="ECO:0000256" key="2">
    <source>
        <dbReference type="ARBA" id="ARBA00023125"/>
    </source>
</evidence>
<sequence>MKPTAPPVLALKSFPPSAGPRPYYVAGLAEHLARFPHVREPHAHDFYLLIYVTEGAGLHTIDQVTYELRPGSLFFLAPGQVHHWQLPPEVQGYVVFFSAEFYLFRYPGPRLYEYPFFDGIRPPVLYLPPAETGLLGLLQRLHAETRAEQPQQVEVVRAYLLLLLELAARHVAAPATGAAALAQQQIRQFGVLLNQHYRQQRTVQQYAEHLHLTAGHLNAVCRRVLNKTASALIHERVVVEAQRLLAHSALSVAQVADELGFDDPSYFGRYFRKYAGRTPEAYRQQHR</sequence>
<dbReference type="PANTHER" id="PTHR43280">
    <property type="entry name" value="ARAC-FAMILY TRANSCRIPTIONAL REGULATOR"/>
    <property type="match status" value="1"/>
</dbReference>
<dbReference type="PANTHER" id="PTHR43280:SF32">
    <property type="entry name" value="TRANSCRIPTIONAL REGULATORY PROTEIN"/>
    <property type="match status" value="1"/>
</dbReference>
<keyword evidence="3" id="KW-0804">Transcription</keyword>
<dbReference type="OrthoDB" id="9793451at2"/>
<dbReference type="Gene3D" id="2.60.120.10">
    <property type="entry name" value="Jelly Rolls"/>
    <property type="match status" value="1"/>
</dbReference>
<protein>
    <submittedName>
        <fullName evidence="5">AraC family transcriptional regulator</fullName>
    </submittedName>
</protein>
<dbReference type="RefSeq" id="WP_111479224.1">
    <property type="nucleotide sequence ID" value="NZ_QHKM01000005.1"/>
</dbReference>
<dbReference type="SMART" id="SM00342">
    <property type="entry name" value="HTH_ARAC"/>
    <property type="match status" value="1"/>
</dbReference>
<dbReference type="InterPro" id="IPR037923">
    <property type="entry name" value="HTH-like"/>
</dbReference>
<evidence type="ECO:0000313" key="5">
    <source>
        <dbReference type="EMBL" id="RAK65139.1"/>
    </source>
</evidence>
<dbReference type="InterPro" id="IPR014710">
    <property type="entry name" value="RmlC-like_jellyroll"/>
</dbReference>
<dbReference type="InterPro" id="IPR020449">
    <property type="entry name" value="Tscrpt_reg_AraC-type_HTH"/>
</dbReference>
<gene>
    <name evidence="5" type="ORF">DLM85_16505</name>
</gene>
<keyword evidence="1" id="KW-0805">Transcription regulation</keyword>
<accession>A0A328BEH0</accession>
<dbReference type="InterPro" id="IPR003313">
    <property type="entry name" value="AraC-bd"/>
</dbReference>
<dbReference type="InterPro" id="IPR018060">
    <property type="entry name" value="HTH_AraC"/>
</dbReference>
<feature type="domain" description="HTH araC/xylS-type" evidence="4">
    <location>
        <begin position="187"/>
        <end position="285"/>
    </location>
</feature>
<dbReference type="InterPro" id="IPR009057">
    <property type="entry name" value="Homeodomain-like_sf"/>
</dbReference>
<evidence type="ECO:0000256" key="3">
    <source>
        <dbReference type="ARBA" id="ARBA00023163"/>
    </source>
</evidence>
<evidence type="ECO:0000313" key="6">
    <source>
        <dbReference type="Proteomes" id="UP000248553"/>
    </source>
</evidence>
<dbReference type="EMBL" id="QHKM01000005">
    <property type="protein sequence ID" value="RAK65139.1"/>
    <property type="molecule type" value="Genomic_DNA"/>
</dbReference>
<dbReference type="GO" id="GO:0003700">
    <property type="term" value="F:DNA-binding transcription factor activity"/>
    <property type="evidence" value="ECO:0007669"/>
    <property type="project" value="InterPro"/>
</dbReference>
<dbReference type="PRINTS" id="PR00032">
    <property type="entry name" value="HTHARAC"/>
</dbReference>
<dbReference type="Proteomes" id="UP000248553">
    <property type="component" value="Unassembled WGS sequence"/>
</dbReference>
<evidence type="ECO:0000256" key="1">
    <source>
        <dbReference type="ARBA" id="ARBA00023015"/>
    </source>
</evidence>
<reference evidence="6" key="1">
    <citation type="submission" date="2018-05" db="EMBL/GenBank/DDBJ databases">
        <authorList>
            <person name="Nie L."/>
        </authorList>
    </citation>
    <scope>NUCLEOTIDE SEQUENCE [LARGE SCALE GENOMIC DNA]</scope>
    <source>
        <strain evidence="6">NL</strain>
    </source>
</reference>
<proteinExistence type="predicted"/>
<comment type="caution">
    <text evidence="5">The sequence shown here is derived from an EMBL/GenBank/DDBJ whole genome shotgun (WGS) entry which is preliminary data.</text>
</comment>
<keyword evidence="2" id="KW-0238">DNA-binding</keyword>
<dbReference type="SUPFAM" id="SSF46689">
    <property type="entry name" value="Homeodomain-like"/>
    <property type="match status" value="1"/>
</dbReference>
<dbReference type="Gene3D" id="1.10.10.60">
    <property type="entry name" value="Homeodomain-like"/>
    <property type="match status" value="1"/>
</dbReference>